<reference evidence="1 2" key="1">
    <citation type="submission" date="2021-03" db="EMBL/GenBank/DDBJ databases">
        <title>Thiomicrorhabdus sp.nov.,novel sulfur-oxidizing bacteria isolated from coastal sediment.</title>
        <authorList>
            <person name="Liu X."/>
        </authorList>
    </citation>
    <scope>NUCLEOTIDE SEQUENCE [LARGE SCALE GENOMIC DNA]</scope>
    <source>
        <strain evidence="1 2">6S2-11</strain>
    </source>
</reference>
<dbReference type="EMBL" id="JAGETV010000017">
    <property type="protein sequence ID" value="MBO1927778.1"/>
    <property type="molecule type" value="Genomic_DNA"/>
</dbReference>
<keyword evidence="2" id="KW-1185">Reference proteome</keyword>
<organism evidence="1 2">
    <name type="scientific">Thiomicrorhabdus marina</name>
    <dbReference type="NCBI Taxonomy" id="2818442"/>
    <lineage>
        <taxon>Bacteria</taxon>
        <taxon>Pseudomonadati</taxon>
        <taxon>Pseudomonadota</taxon>
        <taxon>Gammaproteobacteria</taxon>
        <taxon>Thiotrichales</taxon>
        <taxon>Piscirickettsiaceae</taxon>
        <taxon>Thiomicrorhabdus</taxon>
    </lineage>
</organism>
<proteinExistence type="predicted"/>
<comment type="caution">
    <text evidence="1">The sequence shown here is derived from an EMBL/GenBank/DDBJ whole genome shotgun (WGS) entry which is preliminary data.</text>
</comment>
<sequence length="167" mass="19207">MSDQINQIQATYQPLEDRILLKFKTLNDHVYLTWVTRRFCQLLLPALHGLHPKSGEYLFDHENTLHNDAEKEERQQSGDYLSDYQAPENPEFPLGEDPVLLAKIRFQDLNKPELAVFILEPNKGKGLVLPFHADLTGPLLKIISQALENAEWDLSKDMSVPKSQMLQ</sequence>
<gene>
    <name evidence="1" type="ORF">J3998_09335</name>
</gene>
<evidence type="ECO:0000313" key="1">
    <source>
        <dbReference type="EMBL" id="MBO1927778.1"/>
    </source>
</evidence>
<protein>
    <submittedName>
        <fullName evidence="1">Uncharacterized protein</fullName>
    </submittedName>
</protein>
<dbReference type="Proteomes" id="UP000664835">
    <property type="component" value="Unassembled WGS sequence"/>
</dbReference>
<evidence type="ECO:0000313" key="2">
    <source>
        <dbReference type="Proteomes" id="UP000664835"/>
    </source>
</evidence>
<dbReference type="RefSeq" id="WP_208150392.1">
    <property type="nucleotide sequence ID" value="NZ_JAGETV010000017.1"/>
</dbReference>
<name>A0ABS3Q609_9GAMM</name>
<accession>A0ABS3Q609</accession>